<dbReference type="Pfam" id="PF00107">
    <property type="entry name" value="ADH_zinc_N"/>
    <property type="match status" value="1"/>
</dbReference>
<gene>
    <name evidence="4" type="ORF">L211DRAFT_854865</name>
</gene>
<dbReference type="SUPFAM" id="SSF51735">
    <property type="entry name" value="NAD(P)-binding Rossmann-fold domains"/>
    <property type="match status" value="1"/>
</dbReference>
<dbReference type="InterPro" id="IPR014189">
    <property type="entry name" value="Quinone_OxRdtase_PIG3"/>
</dbReference>
<dbReference type="CDD" id="cd05276">
    <property type="entry name" value="p53_inducible_oxidoreductase"/>
    <property type="match status" value="1"/>
</dbReference>
<evidence type="ECO:0000313" key="5">
    <source>
        <dbReference type="Proteomes" id="UP000267821"/>
    </source>
</evidence>
<dbReference type="InterPro" id="IPR013154">
    <property type="entry name" value="ADH-like_N"/>
</dbReference>
<feature type="domain" description="Enoyl reductase (ER)" evidence="3">
    <location>
        <begin position="11"/>
        <end position="322"/>
    </location>
</feature>
<dbReference type="InterPro" id="IPR020843">
    <property type="entry name" value="ER"/>
</dbReference>
<dbReference type="GO" id="GO:0016651">
    <property type="term" value="F:oxidoreductase activity, acting on NAD(P)H"/>
    <property type="evidence" value="ECO:0007669"/>
    <property type="project" value="TreeGrafter"/>
</dbReference>
<dbReference type="Proteomes" id="UP000267821">
    <property type="component" value="Unassembled WGS sequence"/>
</dbReference>
<dbReference type="AlphaFoldDB" id="A0A3N4M349"/>
<accession>A0A3N4M349</accession>
<keyword evidence="5" id="KW-1185">Reference proteome</keyword>
<dbReference type="PANTHER" id="PTHR48106:SF18">
    <property type="entry name" value="QUINONE OXIDOREDUCTASE PIG3"/>
    <property type="match status" value="1"/>
</dbReference>
<name>A0A3N4M349_9PEZI</name>
<dbReference type="NCBIfam" id="TIGR02824">
    <property type="entry name" value="quinone_pig3"/>
    <property type="match status" value="1"/>
</dbReference>
<keyword evidence="1" id="KW-0521">NADP</keyword>
<keyword evidence="2" id="KW-0560">Oxidoreductase</keyword>
<proteinExistence type="predicted"/>
<dbReference type="GO" id="GO:0070402">
    <property type="term" value="F:NADPH binding"/>
    <property type="evidence" value="ECO:0007669"/>
    <property type="project" value="TreeGrafter"/>
</dbReference>
<dbReference type="Pfam" id="PF08240">
    <property type="entry name" value="ADH_N"/>
    <property type="match status" value="1"/>
</dbReference>
<dbReference type="SMART" id="SM00829">
    <property type="entry name" value="PKS_ER"/>
    <property type="match status" value="1"/>
</dbReference>
<evidence type="ECO:0000256" key="1">
    <source>
        <dbReference type="ARBA" id="ARBA00022857"/>
    </source>
</evidence>
<dbReference type="InParanoid" id="A0A3N4M349"/>
<reference evidence="4 5" key="1">
    <citation type="journal article" date="2018" name="Nat. Ecol. Evol.">
        <title>Pezizomycetes genomes reveal the molecular basis of ectomycorrhizal truffle lifestyle.</title>
        <authorList>
            <person name="Murat C."/>
            <person name="Payen T."/>
            <person name="Noel B."/>
            <person name="Kuo A."/>
            <person name="Morin E."/>
            <person name="Chen J."/>
            <person name="Kohler A."/>
            <person name="Krizsan K."/>
            <person name="Balestrini R."/>
            <person name="Da Silva C."/>
            <person name="Montanini B."/>
            <person name="Hainaut M."/>
            <person name="Levati E."/>
            <person name="Barry K.W."/>
            <person name="Belfiori B."/>
            <person name="Cichocki N."/>
            <person name="Clum A."/>
            <person name="Dockter R.B."/>
            <person name="Fauchery L."/>
            <person name="Guy J."/>
            <person name="Iotti M."/>
            <person name="Le Tacon F."/>
            <person name="Lindquist E.A."/>
            <person name="Lipzen A."/>
            <person name="Malagnac F."/>
            <person name="Mello A."/>
            <person name="Molinier V."/>
            <person name="Miyauchi S."/>
            <person name="Poulain J."/>
            <person name="Riccioni C."/>
            <person name="Rubini A."/>
            <person name="Sitrit Y."/>
            <person name="Splivallo R."/>
            <person name="Traeger S."/>
            <person name="Wang M."/>
            <person name="Zifcakova L."/>
            <person name="Wipf D."/>
            <person name="Zambonelli A."/>
            <person name="Paolocci F."/>
            <person name="Nowrousian M."/>
            <person name="Ottonello S."/>
            <person name="Baldrian P."/>
            <person name="Spatafora J.W."/>
            <person name="Henrissat B."/>
            <person name="Nagy L.G."/>
            <person name="Aury J.M."/>
            <person name="Wincker P."/>
            <person name="Grigoriev I.V."/>
            <person name="Bonfante P."/>
            <person name="Martin F.M."/>
        </authorList>
    </citation>
    <scope>NUCLEOTIDE SEQUENCE [LARGE SCALE GENOMIC DNA]</scope>
    <source>
        <strain evidence="4 5">ATCC MYA-4762</strain>
    </source>
</reference>
<sequence length="325" mass="36013">MRAIDIENGKGPADALFFNENAPIPKVKSGDILVKVKAFGLNRMDLLQREGRYPLPPQAPKTLGVEFSGVVEKLSPEVEGFKEDDEVFGLAYGGAYAEYISVSAKMCIHKPTELTFEEAAGVPEVWITAIQALFVVGEFKKSQTSGVGIAAIQLIRHHSPESIIFATSSSKAKLDFCTKTLGASHGINYRETDFSKEVLYLTDGKGVDLIIDFPGQSHFQKNINSAGMDGRIVLLALLSGGVCREVDIAPILFKRLRIEGSTLRSRDPEYQGLLRDKFMELAFDALREKKMKLFIEKVFSWKDIKEAHKMMESNDTMGKIICVVD</sequence>
<dbReference type="PANTHER" id="PTHR48106">
    <property type="entry name" value="QUINONE OXIDOREDUCTASE PIG3-RELATED"/>
    <property type="match status" value="1"/>
</dbReference>
<protein>
    <submittedName>
        <fullName evidence="4">Quinone oxidoreductase putative</fullName>
    </submittedName>
</protein>
<dbReference type="SUPFAM" id="SSF50129">
    <property type="entry name" value="GroES-like"/>
    <property type="match status" value="1"/>
</dbReference>
<dbReference type="InterPro" id="IPR013149">
    <property type="entry name" value="ADH-like_C"/>
</dbReference>
<evidence type="ECO:0000313" key="4">
    <source>
        <dbReference type="EMBL" id="RPB29593.1"/>
    </source>
</evidence>
<dbReference type="EMBL" id="ML121527">
    <property type="protein sequence ID" value="RPB29593.1"/>
    <property type="molecule type" value="Genomic_DNA"/>
</dbReference>
<dbReference type="Gene3D" id="3.90.180.10">
    <property type="entry name" value="Medium-chain alcohol dehydrogenases, catalytic domain"/>
    <property type="match status" value="1"/>
</dbReference>
<evidence type="ECO:0000256" key="2">
    <source>
        <dbReference type="ARBA" id="ARBA00023002"/>
    </source>
</evidence>
<dbReference type="Gene3D" id="3.40.50.720">
    <property type="entry name" value="NAD(P)-binding Rossmann-like Domain"/>
    <property type="match status" value="1"/>
</dbReference>
<dbReference type="OrthoDB" id="203908at2759"/>
<evidence type="ECO:0000259" key="3">
    <source>
        <dbReference type="SMART" id="SM00829"/>
    </source>
</evidence>
<dbReference type="InterPro" id="IPR036291">
    <property type="entry name" value="NAD(P)-bd_dom_sf"/>
</dbReference>
<dbReference type="InterPro" id="IPR011032">
    <property type="entry name" value="GroES-like_sf"/>
</dbReference>
<organism evidence="4 5">
    <name type="scientific">Terfezia boudieri ATCC MYA-4762</name>
    <dbReference type="NCBI Taxonomy" id="1051890"/>
    <lineage>
        <taxon>Eukaryota</taxon>
        <taxon>Fungi</taxon>
        <taxon>Dikarya</taxon>
        <taxon>Ascomycota</taxon>
        <taxon>Pezizomycotina</taxon>
        <taxon>Pezizomycetes</taxon>
        <taxon>Pezizales</taxon>
        <taxon>Pezizaceae</taxon>
        <taxon>Terfezia</taxon>
    </lineage>
</organism>
<dbReference type="STRING" id="1051890.A0A3N4M349"/>